<keyword evidence="6" id="KW-0963">Cytoplasm</keyword>
<evidence type="ECO:0000256" key="8">
    <source>
        <dbReference type="ARBA" id="ARBA00022723"/>
    </source>
</evidence>
<gene>
    <name evidence="16" type="primary">rnhC</name>
    <name evidence="16" type="ORF">FO441_05110</name>
</gene>
<dbReference type="PANTHER" id="PTHR10954:SF23">
    <property type="entry name" value="RIBONUCLEASE"/>
    <property type="match status" value="1"/>
</dbReference>
<evidence type="ECO:0000256" key="6">
    <source>
        <dbReference type="ARBA" id="ARBA00022490"/>
    </source>
</evidence>
<feature type="transmembrane region" description="Helical" evidence="14">
    <location>
        <begin position="36"/>
        <end position="58"/>
    </location>
</feature>
<dbReference type="CDD" id="cd06590">
    <property type="entry name" value="RNase_HII_bacteria_HIII_like"/>
    <property type="match status" value="1"/>
</dbReference>
<comment type="catalytic activity">
    <reaction evidence="1 12 13">
        <text>Endonucleolytic cleavage to 5'-phosphomonoester.</text>
        <dbReference type="EC" id="3.1.26.4"/>
    </reaction>
</comment>
<dbReference type="GO" id="GO:0046872">
    <property type="term" value="F:metal ion binding"/>
    <property type="evidence" value="ECO:0007669"/>
    <property type="project" value="UniProtKB-KW"/>
</dbReference>
<feature type="transmembrane region" description="Helical" evidence="14">
    <location>
        <begin position="12"/>
        <end position="30"/>
    </location>
</feature>
<dbReference type="Pfam" id="PF01351">
    <property type="entry name" value="RNase_HII"/>
    <property type="match status" value="1"/>
</dbReference>
<feature type="binding site" evidence="12">
    <location>
        <position position="79"/>
    </location>
    <ligand>
        <name>a divalent metal cation</name>
        <dbReference type="ChEBI" id="CHEBI:60240"/>
    </ligand>
</feature>
<organism evidence="16 17">
    <name type="scientific">Salinicoccus cyprini</name>
    <dbReference type="NCBI Taxonomy" id="2493691"/>
    <lineage>
        <taxon>Bacteria</taxon>
        <taxon>Bacillati</taxon>
        <taxon>Bacillota</taxon>
        <taxon>Bacilli</taxon>
        <taxon>Bacillales</taxon>
        <taxon>Staphylococcaceae</taxon>
        <taxon>Salinicoccus</taxon>
    </lineage>
</organism>
<dbReference type="EMBL" id="VMSJ01000001">
    <property type="protein sequence ID" value="TVT29661.1"/>
    <property type="molecule type" value="Genomic_DNA"/>
</dbReference>
<evidence type="ECO:0000256" key="5">
    <source>
        <dbReference type="ARBA" id="ARBA00008378"/>
    </source>
</evidence>
<comment type="cofactor">
    <cofactor evidence="12">
        <name>Mn(2+)</name>
        <dbReference type="ChEBI" id="CHEBI:29035"/>
    </cofactor>
    <cofactor evidence="12">
        <name>Mg(2+)</name>
        <dbReference type="ChEBI" id="CHEBI:18420"/>
    </cofactor>
    <text evidence="12">Manganese or magnesium. Binds 1 divalent metal ion per monomer in the absence of substrate. May bind a second metal ion after substrate binding.</text>
</comment>
<name>A0A558AZH7_9STAP</name>
<evidence type="ECO:0000256" key="11">
    <source>
        <dbReference type="ARBA" id="ARBA00022842"/>
    </source>
</evidence>
<dbReference type="InterPro" id="IPR024567">
    <property type="entry name" value="RNase_HII/HIII_dom"/>
</dbReference>
<dbReference type="NCBIfam" id="TIGR00716">
    <property type="entry name" value="rnhC"/>
    <property type="match status" value="1"/>
</dbReference>
<dbReference type="SUPFAM" id="SSF53098">
    <property type="entry name" value="Ribonuclease H-like"/>
    <property type="match status" value="1"/>
</dbReference>
<dbReference type="GO" id="GO:0032299">
    <property type="term" value="C:ribonuclease H2 complex"/>
    <property type="evidence" value="ECO:0007669"/>
    <property type="project" value="TreeGrafter"/>
</dbReference>
<keyword evidence="11" id="KW-0460">Magnesium</keyword>
<evidence type="ECO:0000313" key="17">
    <source>
        <dbReference type="Proteomes" id="UP000315103"/>
    </source>
</evidence>
<evidence type="ECO:0000256" key="7">
    <source>
        <dbReference type="ARBA" id="ARBA00022722"/>
    </source>
</evidence>
<evidence type="ECO:0000256" key="14">
    <source>
        <dbReference type="SAM" id="Phobius"/>
    </source>
</evidence>
<evidence type="ECO:0000256" key="10">
    <source>
        <dbReference type="ARBA" id="ARBA00022801"/>
    </source>
</evidence>
<evidence type="ECO:0000256" key="9">
    <source>
        <dbReference type="ARBA" id="ARBA00022759"/>
    </source>
</evidence>
<evidence type="ECO:0000256" key="13">
    <source>
        <dbReference type="RuleBase" id="RU003515"/>
    </source>
</evidence>
<sequence>MLRVVFSNQRVLLVIYYDSNAVFILCHLTLPPYPKFQLLYVIINLLYLSTTGYTSICIRKNTKERVIMNYDMLNTIGSDEAGVGDYFGPMTVCAAHVPKDKVALLRELGVKDSKNLSNGTVDRLARDIIHIVPYSLVVLDNPSYNRKIDEGWNIVKLKAVLHDHCIRNVYEKLEADDQKAVEAIVIDQFTTENAYQKYVPEPFRLDLIHQETKAESKSIAVACASILARSKYLEQMDNLNQHLKTEVPRGASKKTDQFAARLADRHGMDYVDNLTKKHFKSRQKVMDLVDQKKNNR</sequence>
<feature type="binding site" evidence="12">
    <location>
        <position position="187"/>
    </location>
    <ligand>
        <name>a divalent metal cation</name>
        <dbReference type="ChEBI" id="CHEBI:60240"/>
    </ligand>
</feature>
<comment type="function">
    <text evidence="3 13">Endonuclease that specifically degrades the RNA of RNA-DNA hybrids.</text>
</comment>
<dbReference type="GO" id="GO:0043137">
    <property type="term" value="P:DNA replication, removal of RNA primer"/>
    <property type="evidence" value="ECO:0007669"/>
    <property type="project" value="TreeGrafter"/>
</dbReference>
<keyword evidence="17" id="KW-1185">Reference proteome</keyword>
<evidence type="ECO:0000259" key="15">
    <source>
        <dbReference type="PROSITE" id="PS51975"/>
    </source>
</evidence>
<dbReference type="PROSITE" id="PS51975">
    <property type="entry name" value="RNASE_H_2"/>
    <property type="match status" value="1"/>
</dbReference>
<dbReference type="InterPro" id="IPR012337">
    <property type="entry name" value="RNaseH-like_sf"/>
</dbReference>
<dbReference type="InterPro" id="IPR004641">
    <property type="entry name" value="RNase_HIII"/>
</dbReference>
<dbReference type="InterPro" id="IPR001352">
    <property type="entry name" value="RNase_HII/HIII"/>
</dbReference>
<evidence type="ECO:0000256" key="2">
    <source>
        <dbReference type="ARBA" id="ARBA00001946"/>
    </source>
</evidence>
<feature type="domain" description="RNase H type-2" evidence="15">
    <location>
        <begin position="73"/>
        <end position="291"/>
    </location>
</feature>
<evidence type="ECO:0000256" key="12">
    <source>
        <dbReference type="PROSITE-ProRule" id="PRU01319"/>
    </source>
</evidence>
<keyword evidence="14" id="KW-0472">Membrane</keyword>
<keyword evidence="7 12" id="KW-0540">Nuclease</keyword>
<dbReference type="EC" id="3.1.26.4" evidence="13"/>
<proteinExistence type="inferred from homology"/>
<dbReference type="OrthoDB" id="9777935at2"/>
<keyword evidence="9 12" id="KW-0255">Endonuclease</keyword>
<dbReference type="Proteomes" id="UP000315103">
    <property type="component" value="Unassembled WGS sequence"/>
</dbReference>
<comment type="cofactor">
    <cofactor evidence="2">
        <name>Mg(2+)</name>
        <dbReference type="ChEBI" id="CHEBI:18420"/>
    </cofactor>
</comment>
<keyword evidence="8 12" id="KW-0479">Metal-binding</keyword>
<evidence type="ECO:0000256" key="3">
    <source>
        <dbReference type="ARBA" id="ARBA00004065"/>
    </source>
</evidence>
<keyword evidence="14" id="KW-1133">Transmembrane helix</keyword>
<dbReference type="InterPro" id="IPR036397">
    <property type="entry name" value="RNaseH_sf"/>
</dbReference>
<reference evidence="16 17" key="1">
    <citation type="submission" date="2019-07" db="EMBL/GenBank/DDBJ databases">
        <title>Salinicoccus cyprini sp. nov., isolated from gastro-intestinal tract of mirror carp, Cyprinus carpio var. specularis, collected from Gobind Sagar Reservoir, Himachal Pradesh, India.</title>
        <authorList>
            <person name="Talwar C."/>
            <person name="Singh A.K."/>
            <person name="Lal R."/>
            <person name="Negi R.K."/>
        </authorList>
    </citation>
    <scope>NUCLEOTIDE SEQUENCE [LARGE SCALE GENOMIC DNA]</scope>
    <source>
        <strain evidence="16 17">CT19</strain>
    </source>
</reference>
<dbReference type="Gene3D" id="3.30.420.10">
    <property type="entry name" value="Ribonuclease H-like superfamily/Ribonuclease H"/>
    <property type="match status" value="1"/>
</dbReference>
<feature type="binding site" evidence="12">
    <location>
        <position position="80"/>
    </location>
    <ligand>
        <name>a divalent metal cation</name>
        <dbReference type="ChEBI" id="CHEBI:60240"/>
    </ligand>
</feature>
<evidence type="ECO:0000313" key="16">
    <source>
        <dbReference type="EMBL" id="TVT29661.1"/>
    </source>
</evidence>
<dbReference type="PANTHER" id="PTHR10954">
    <property type="entry name" value="RIBONUCLEASE H2 SUBUNIT A"/>
    <property type="match status" value="1"/>
</dbReference>
<dbReference type="GO" id="GO:0003723">
    <property type="term" value="F:RNA binding"/>
    <property type="evidence" value="ECO:0007669"/>
    <property type="project" value="UniProtKB-UniRule"/>
</dbReference>
<dbReference type="GO" id="GO:0005737">
    <property type="term" value="C:cytoplasm"/>
    <property type="evidence" value="ECO:0007669"/>
    <property type="project" value="UniProtKB-SubCell"/>
</dbReference>
<dbReference type="AlphaFoldDB" id="A0A558AZH7"/>
<keyword evidence="14" id="KW-0812">Transmembrane</keyword>
<accession>A0A558AZH7</accession>
<dbReference type="GO" id="GO:0006298">
    <property type="term" value="P:mismatch repair"/>
    <property type="evidence" value="ECO:0007669"/>
    <property type="project" value="TreeGrafter"/>
</dbReference>
<keyword evidence="10 12" id="KW-0378">Hydrolase</keyword>
<protein>
    <recommendedName>
        <fullName evidence="13">Ribonuclease</fullName>
        <ecNumber evidence="13">3.1.26.4</ecNumber>
    </recommendedName>
</protein>
<evidence type="ECO:0000256" key="1">
    <source>
        <dbReference type="ARBA" id="ARBA00000077"/>
    </source>
</evidence>
<comment type="similarity">
    <text evidence="5">Belongs to the RNase HII family. RnhC subfamily.</text>
</comment>
<dbReference type="RefSeq" id="WP_145286695.1">
    <property type="nucleotide sequence ID" value="NZ_VMSJ01000001.1"/>
</dbReference>
<evidence type="ECO:0000256" key="4">
    <source>
        <dbReference type="ARBA" id="ARBA00004496"/>
    </source>
</evidence>
<dbReference type="FunFam" id="3.30.420.10:FF:000047">
    <property type="entry name" value="Ribonuclease HIII"/>
    <property type="match status" value="1"/>
</dbReference>
<comment type="caution">
    <text evidence="16">The sequence shown here is derived from an EMBL/GenBank/DDBJ whole genome shotgun (WGS) entry which is preliminary data.</text>
</comment>
<dbReference type="GO" id="GO:0004523">
    <property type="term" value="F:RNA-DNA hybrid ribonuclease activity"/>
    <property type="evidence" value="ECO:0007669"/>
    <property type="project" value="UniProtKB-UniRule"/>
</dbReference>
<comment type="subcellular location">
    <subcellularLocation>
        <location evidence="4">Cytoplasm</location>
    </subcellularLocation>
</comment>